<dbReference type="PANTHER" id="PTHR48111:SF1">
    <property type="entry name" value="TWO-COMPONENT RESPONSE REGULATOR ORR33"/>
    <property type="match status" value="1"/>
</dbReference>
<protein>
    <submittedName>
        <fullName evidence="6">DNA-binding response regulator</fullName>
    </submittedName>
</protein>
<keyword evidence="4 6" id="KW-0238">DNA-binding</keyword>
<dbReference type="Pfam" id="PF00486">
    <property type="entry name" value="Trans_reg_C"/>
    <property type="match status" value="1"/>
</dbReference>
<dbReference type="AlphaFoldDB" id="A0A430CHI5"/>
<keyword evidence="1" id="KW-0597">Phosphoprotein</keyword>
<evidence type="ECO:0000313" key="6">
    <source>
        <dbReference type="EMBL" id="RSV08351.1"/>
    </source>
</evidence>
<evidence type="ECO:0000256" key="3">
    <source>
        <dbReference type="ARBA" id="ARBA00023015"/>
    </source>
</evidence>
<dbReference type="GeneID" id="44131613"/>
<reference evidence="6 7" key="1">
    <citation type="submission" date="2018-07" db="EMBL/GenBank/DDBJ databases">
        <title>Genomic and Epidemiologic Investigation of an Indolent Hospital Outbreak.</title>
        <authorList>
            <person name="Johnson R.C."/>
            <person name="Deming C."/>
            <person name="Conlan S."/>
            <person name="Zellmer C.J."/>
            <person name="Michelin A.V."/>
            <person name="Lee-Lin S."/>
            <person name="Thomas P.J."/>
            <person name="Park M."/>
            <person name="Weingarten R.A."/>
            <person name="Less J."/>
            <person name="Dekker J.P."/>
            <person name="Frank K.M."/>
            <person name="Musser K.A."/>
            <person name="Mcquiston J.R."/>
            <person name="Henderson D.K."/>
            <person name="Lau A.F."/>
            <person name="Palmore T.N."/>
            <person name="Segre J.A."/>
        </authorList>
    </citation>
    <scope>NUCLEOTIDE SEQUENCE [LARGE SCALE GENOMIC DNA]</scope>
    <source>
        <strain evidence="6 7">SK-NIH.Env10_0317</strain>
    </source>
</reference>
<dbReference type="PROSITE" id="PS51755">
    <property type="entry name" value="OMPR_PHOB"/>
    <property type="match status" value="1"/>
</dbReference>
<evidence type="ECO:0000256" key="5">
    <source>
        <dbReference type="ARBA" id="ARBA00023163"/>
    </source>
</evidence>
<dbReference type="GO" id="GO:0005829">
    <property type="term" value="C:cytosol"/>
    <property type="evidence" value="ECO:0007669"/>
    <property type="project" value="TreeGrafter"/>
</dbReference>
<accession>A0A430CHI5</accession>
<dbReference type="InterPro" id="IPR039420">
    <property type="entry name" value="WalR-like"/>
</dbReference>
<evidence type="ECO:0000256" key="2">
    <source>
        <dbReference type="ARBA" id="ARBA00023012"/>
    </source>
</evidence>
<dbReference type="SUPFAM" id="SSF46894">
    <property type="entry name" value="C-terminal effector domain of the bipartite response regulators"/>
    <property type="match status" value="1"/>
</dbReference>
<dbReference type="GO" id="GO:0006355">
    <property type="term" value="P:regulation of DNA-templated transcription"/>
    <property type="evidence" value="ECO:0007669"/>
    <property type="project" value="InterPro"/>
</dbReference>
<dbReference type="InterPro" id="IPR001867">
    <property type="entry name" value="OmpR/PhoB-type_DNA-bd"/>
</dbReference>
<keyword evidence="5" id="KW-0804">Transcription</keyword>
<dbReference type="SMART" id="SM00862">
    <property type="entry name" value="Trans_reg_C"/>
    <property type="match status" value="1"/>
</dbReference>
<sequence>MRIRSTHVPEIAVAGCAAWLTAALDAGAADAVSYPVNPYELAARLDVRVRSHMPGDTRIGDLRIDRVRRTIARAGIPIPLVPREFALLLYLAERHGEFVSRRELLEQVWGLRFDPGTNVVAVHISKLRAKIDRGFAAPMIRGVKGLGYRLDAA</sequence>
<dbReference type="GO" id="GO:0000976">
    <property type="term" value="F:transcription cis-regulatory region binding"/>
    <property type="evidence" value="ECO:0007669"/>
    <property type="project" value="TreeGrafter"/>
</dbReference>
<evidence type="ECO:0000256" key="1">
    <source>
        <dbReference type="ARBA" id="ARBA00022553"/>
    </source>
</evidence>
<dbReference type="PANTHER" id="PTHR48111">
    <property type="entry name" value="REGULATOR OF RPOS"/>
    <property type="match status" value="1"/>
</dbReference>
<dbReference type="EMBL" id="QQWO01000001">
    <property type="protein sequence ID" value="RSV08351.1"/>
    <property type="molecule type" value="Genomic_DNA"/>
</dbReference>
<evidence type="ECO:0000256" key="4">
    <source>
        <dbReference type="ARBA" id="ARBA00023125"/>
    </source>
</evidence>
<keyword evidence="2" id="KW-0902">Two-component regulatory system</keyword>
<dbReference type="Proteomes" id="UP000286681">
    <property type="component" value="Unassembled WGS sequence"/>
</dbReference>
<keyword evidence="3" id="KW-0805">Transcription regulation</keyword>
<evidence type="ECO:0000313" key="7">
    <source>
        <dbReference type="Proteomes" id="UP000286681"/>
    </source>
</evidence>
<dbReference type="OrthoDB" id="7595335at2"/>
<dbReference type="GO" id="GO:0032993">
    <property type="term" value="C:protein-DNA complex"/>
    <property type="evidence" value="ECO:0007669"/>
    <property type="project" value="TreeGrafter"/>
</dbReference>
<proteinExistence type="predicted"/>
<dbReference type="RefSeq" id="WP_066578027.1">
    <property type="nucleotide sequence ID" value="NZ_CP018820.1"/>
</dbReference>
<dbReference type="CDD" id="cd00383">
    <property type="entry name" value="trans_reg_C"/>
    <property type="match status" value="1"/>
</dbReference>
<dbReference type="GO" id="GO:0000156">
    <property type="term" value="F:phosphorelay response regulator activity"/>
    <property type="evidence" value="ECO:0007669"/>
    <property type="project" value="TreeGrafter"/>
</dbReference>
<dbReference type="Gene3D" id="1.10.10.10">
    <property type="entry name" value="Winged helix-like DNA-binding domain superfamily/Winged helix DNA-binding domain"/>
    <property type="match status" value="1"/>
</dbReference>
<gene>
    <name evidence="6" type="ORF">CA257_02530</name>
</gene>
<dbReference type="InterPro" id="IPR016032">
    <property type="entry name" value="Sig_transdc_resp-reg_C-effctor"/>
</dbReference>
<comment type="caution">
    <text evidence="6">The sequence shown here is derived from an EMBL/GenBank/DDBJ whole genome shotgun (WGS) entry which is preliminary data.</text>
</comment>
<name>A0A430CHI5_9SPHN</name>
<organism evidence="6 7">
    <name type="scientific">Sphingomonas koreensis</name>
    <dbReference type="NCBI Taxonomy" id="93064"/>
    <lineage>
        <taxon>Bacteria</taxon>
        <taxon>Pseudomonadati</taxon>
        <taxon>Pseudomonadota</taxon>
        <taxon>Alphaproteobacteria</taxon>
        <taxon>Sphingomonadales</taxon>
        <taxon>Sphingomonadaceae</taxon>
        <taxon>Sphingomonas</taxon>
    </lineage>
</organism>
<dbReference type="InterPro" id="IPR036388">
    <property type="entry name" value="WH-like_DNA-bd_sf"/>
</dbReference>